<dbReference type="PROSITE" id="PS00107">
    <property type="entry name" value="PROTEIN_KINASE_ATP"/>
    <property type="match status" value="1"/>
</dbReference>
<dbReference type="Gene3D" id="1.10.510.10">
    <property type="entry name" value="Transferase(Phosphotransferase) domain 1"/>
    <property type="match status" value="1"/>
</dbReference>
<evidence type="ECO:0000259" key="21">
    <source>
        <dbReference type="PROSITE" id="PS50879"/>
    </source>
</evidence>
<dbReference type="SUPFAM" id="SSF53098">
    <property type="entry name" value="Ribonuclease H-like"/>
    <property type="match status" value="1"/>
</dbReference>
<evidence type="ECO:0000256" key="14">
    <source>
        <dbReference type="PROSITE-ProRule" id="PRU00125"/>
    </source>
</evidence>
<keyword evidence="4" id="KW-0963">Cytoplasm</keyword>
<evidence type="ECO:0000256" key="2">
    <source>
        <dbReference type="ARBA" id="ARBA00005843"/>
    </source>
</evidence>
<dbReference type="CDD" id="cd09276">
    <property type="entry name" value="Rnase_HI_RT_non_LTR"/>
    <property type="match status" value="1"/>
</dbReference>
<feature type="compositionally biased region" description="Acidic residues" evidence="16">
    <location>
        <begin position="41"/>
        <end position="52"/>
    </location>
</feature>
<dbReference type="InterPro" id="IPR012337">
    <property type="entry name" value="RNaseH-like_sf"/>
</dbReference>
<dbReference type="GO" id="GO:0004674">
    <property type="term" value="F:protein serine/threonine kinase activity"/>
    <property type="evidence" value="ECO:0007669"/>
    <property type="project" value="UniProtKB-KW"/>
</dbReference>
<dbReference type="Gene3D" id="3.30.200.20">
    <property type="entry name" value="Phosphorylase Kinase, domain 1"/>
    <property type="match status" value="1"/>
</dbReference>
<dbReference type="GO" id="GO:0003676">
    <property type="term" value="F:nucleic acid binding"/>
    <property type="evidence" value="ECO:0007669"/>
    <property type="project" value="InterPro"/>
</dbReference>
<dbReference type="SUPFAM" id="SSF56672">
    <property type="entry name" value="DNA/RNA polymerases"/>
    <property type="match status" value="1"/>
</dbReference>
<keyword evidence="11 14" id="KW-0862">Zinc</keyword>
<dbReference type="GO" id="GO:0005524">
    <property type="term" value="F:ATP binding"/>
    <property type="evidence" value="ECO:0007669"/>
    <property type="project" value="UniProtKB-UniRule"/>
</dbReference>
<evidence type="ECO:0000256" key="16">
    <source>
        <dbReference type="SAM" id="MobiDB-lite"/>
    </source>
</evidence>
<dbReference type="PROSITE" id="PS50879">
    <property type="entry name" value="RNASE_H_1"/>
    <property type="match status" value="1"/>
</dbReference>
<sequence>MSFPDGCVPPGGMLCLGAGGSGGPAAAGGSSGGPGQPPTDPEPEEAAGDEQDPTCACCMNDIEDEELQALGKSYHPECFRCSVCDASLATWYFEKDGILFCKADYADKFGESCQACSKVITGPVMEAAEHKFHPECFRCTSCSGFIEDGQAYALIERSKLYWKVDVLAVQEAQLPSGRNIAIPGYQAAAVARRAQGRRRDGPIKGGDVAIYVRDGLSYSTIEASPLLPQDTTTEWCAIKIIPHQMRGQPSRESSSLNIYNLYRPPSRLSAEDEREDHFSLDMFPSLPNVIAVGDINGHHPVWDVNCSEPDAVGTRVNDWLELHHWVTLNSGAATCVGYGNRTRQTAPDVAMCHRDMAGRCTWAVGEDLGSDHLPQLIHTSIGGARPKRIRKSRWAFHKADWTGFAADCDAALADLRPDSLSVEGLSERLVAAILSASTAHVPRGARADPKPWALDPDLVAAVAERREARDALKEHDSEEARSRWKTAKKSVATMEAEAQKRSFRELATGELNKPAAIGKVTKILRKMEGAAPDVCPDRAINGDCGQLLAEDRAKAEAFVRTYAHVSRNVRQPKRDRIVKTELRGLKAAPSWSNFETPASWRRATIIPILKAGKDPKQVGSYRPIALTSHIAKLAERMIAARTTYLIERDRLVPPEQVGFRRGRSAEDSLARLVQTVQDGWNRPKPRRGPEDGVTADRFVLLAFDFSRAYDTIDHRMLHLKLLKLLPRCFATWIFRFLRDRRARVEVNGAHSSERVFRAGLPQGSVLAPTIYTLWAADLIETLRNASDRTDVLMYADDTATLSAGATVELAVARAQKSADALARWARHWKMSIAGQKTQALLLTQRSRDERGVQLLVNGTQVTGGTSLHLLGVTFDRLLHFKDHCDSLRRKVRPRTAQLRRMTGRTWGLREAQLRTVANGYVRGALEYAAGAWLPTASPSHVQLVERELLAAARVVTGCPRSTPRDPLLAEAGIPSAWSTRKTLAARTLCRALALPEDDPLRRVAEADPPTRLRSTTGWRQLGRSALIEAGAEGVTVEPRLEVPLLPWTTCRPIAFNLDVGPGGRRASSNETRREAARQHLAALPAQATWIWSDGSADAGVRRGGGGAVIFTASGETLEVEVAAGGLCSSTRAELFALRAALERVRDEPSPAPLVACSDSRAALSLLSAGAAAQTTTIGAAIWRTLLDIAERRQVTLQWVPAHCGLAENERADALAKQAATLPQGAVPSDARSLTRAVHRTATRQWRENWPDSFFKTIFGSTLPLPIPGEDREAAISVHQLRAGHWGRSLQYLHRIGRHPSVACLQCPDKRCPAALCAVCREEADVPEHVLLRCPALAGARLRLTGSIYVDPSRLRDADLVAALEAGYLRHREPLGYGPPGDCYTRRMELLAPSEPFRVPHSIQLVQLPGGGEDAASRQIRLGSPDPGSVAVRIAEMSLNSEIASLHAGDRVLEVNGLPVSGDNMETIERIINDAHEDVQLTIEHDPRPVPPSARRLSVDGGRQRRWRRSDEGYLSGRSRQLRRPGRQEKEERSSSMPRILESSGPDGGESDTLARTQSFRVPPKHQRIFRAADLVKGDLLGTGFFGKVFKVTHRTTGETMVLKELYRVDEEAQSNFLKEVAVLRSLDHPNVLGFIGVLYKERRLHLVTEYISGGSLAALVHNASEPLPWEQRVGFARDIAAGMAYLHSRDIIHRDLNSHNCLVRENRTVVVADFGLARIITENHSTLERRKMNRARRLQRKKRYTVVGNPYWMAPEMMRGQKYDEKVDIFSFGIVLCEIIGRVAADPDFLPRRSKDFGLDEAEFLSRFCSSCPMAFFKICCMCCNTDPDLRPAFSLTVEWLQTLGLHIGVCSEPPAELLAELELFASGGRASPAPPQLPPPPLLRTISETPPAYFYLTPPDSPSRTPASPTGLLTPDGQSPPPVPTSAL</sequence>
<dbReference type="InterPro" id="IPR001478">
    <property type="entry name" value="PDZ"/>
</dbReference>
<keyword evidence="12 15" id="KW-0067">ATP-binding</keyword>
<feature type="region of interest" description="Disordered" evidence="16">
    <location>
        <begin position="1892"/>
        <end position="1929"/>
    </location>
</feature>
<dbReference type="Pfam" id="PF00412">
    <property type="entry name" value="LIM"/>
    <property type="match status" value="2"/>
</dbReference>
<dbReference type="Pfam" id="PF00078">
    <property type="entry name" value="RVT_1"/>
    <property type="match status" value="1"/>
</dbReference>
<dbReference type="Gene3D" id="2.10.110.10">
    <property type="entry name" value="Cysteine Rich Protein"/>
    <property type="match status" value="1"/>
</dbReference>
<dbReference type="PROSITE" id="PS50878">
    <property type="entry name" value="RT_POL"/>
    <property type="match status" value="1"/>
</dbReference>
<dbReference type="PROSITE" id="PS50106">
    <property type="entry name" value="PDZ"/>
    <property type="match status" value="1"/>
</dbReference>
<evidence type="ECO:0000256" key="5">
    <source>
        <dbReference type="ARBA" id="ARBA00022527"/>
    </source>
</evidence>
<evidence type="ECO:0000313" key="22">
    <source>
        <dbReference type="EMBL" id="KAF0293240.1"/>
    </source>
</evidence>
<dbReference type="InterPro" id="IPR000719">
    <property type="entry name" value="Prot_kinase_dom"/>
</dbReference>
<dbReference type="PROSITE" id="PS50011">
    <property type="entry name" value="PROTEIN_KINASE_DOM"/>
    <property type="match status" value="1"/>
</dbReference>
<dbReference type="Pfam" id="PF00075">
    <property type="entry name" value="RNase_H"/>
    <property type="match status" value="1"/>
</dbReference>
<evidence type="ECO:0000256" key="6">
    <source>
        <dbReference type="ARBA" id="ARBA00022679"/>
    </source>
</evidence>
<evidence type="ECO:0000256" key="4">
    <source>
        <dbReference type="ARBA" id="ARBA00022490"/>
    </source>
</evidence>
<feature type="domain" description="Reverse transcriptase" evidence="20">
    <location>
        <begin position="589"/>
        <end position="874"/>
    </location>
</feature>
<dbReference type="SUPFAM" id="SSF56219">
    <property type="entry name" value="DNase I-like"/>
    <property type="match status" value="1"/>
</dbReference>
<evidence type="ECO:0000256" key="9">
    <source>
        <dbReference type="ARBA" id="ARBA00022741"/>
    </source>
</evidence>
<dbReference type="FunFam" id="3.30.200.20:FF:000038">
    <property type="entry name" value="LIM domain kinase 2"/>
    <property type="match status" value="1"/>
</dbReference>
<dbReference type="InterPro" id="IPR017441">
    <property type="entry name" value="Protein_kinase_ATP_BS"/>
</dbReference>
<comment type="subcellular location">
    <subcellularLocation>
        <location evidence="1">Cytoplasm</location>
    </subcellularLocation>
</comment>
<evidence type="ECO:0000256" key="3">
    <source>
        <dbReference type="ARBA" id="ARBA00012513"/>
    </source>
</evidence>
<evidence type="ECO:0000313" key="23">
    <source>
        <dbReference type="Proteomes" id="UP000440578"/>
    </source>
</evidence>
<organism evidence="22 23">
    <name type="scientific">Amphibalanus amphitrite</name>
    <name type="common">Striped barnacle</name>
    <name type="synonym">Balanus amphitrite</name>
    <dbReference type="NCBI Taxonomy" id="1232801"/>
    <lineage>
        <taxon>Eukaryota</taxon>
        <taxon>Metazoa</taxon>
        <taxon>Ecdysozoa</taxon>
        <taxon>Arthropoda</taxon>
        <taxon>Crustacea</taxon>
        <taxon>Multicrustacea</taxon>
        <taxon>Cirripedia</taxon>
        <taxon>Thoracica</taxon>
        <taxon>Thoracicalcarea</taxon>
        <taxon>Balanomorpha</taxon>
        <taxon>Balanoidea</taxon>
        <taxon>Balanidae</taxon>
        <taxon>Amphibalaninae</taxon>
        <taxon>Amphibalanus</taxon>
    </lineage>
</organism>
<dbReference type="PANTHER" id="PTHR46485">
    <property type="entry name" value="LIM DOMAIN KINASE 1"/>
    <property type="match status" value="1"/>
</dbReference>
<keyword evidence="5" id="KW-0723">Serine/threonine-protein kinase</keyword>
<feature type="region of interest" description="Disordered" evidence="16">
    <location>
        <begin position="21"/>
        <end position="52"/>
    </location>
</feature>
<dbReference type="InterPro" id="IPR050940">
    <property type="entry name" value="Actin_reg-Ser/Thr_kinase"/>
</dbReference>
<feature type="domain" description="RNase H type-1" evidence="21">
    <location>
        <begin position="1084"/>
        <end position="1220"/>
    </location>
</feature>
<keyword evidence="10 22" id="KW-0418">Kinase</keyword>
<evidence type="ECO:0000259" key="17">
    <source>
        <dbReference type="PROSITE" id="PS50011"/>
    </source>
</evidence>
<feature type="compositionally biased region" description="Gly residues" evidence="16">
    <location>
        <begin position="21"/>
        <end position="34"/>
    </location>
</feature>
<evidence type="ECO:0000259" key="19">
    <source>
        <dbReference type="PROSITE" id="PS50106"/>
    </source>
</evidence>
<keyword evidence="13 14" id="KW-0440">LIM domain</keyword>
<gene>
    <name evidence="22" type="primary">LIMK1</name>
    <name evidence="22" type="ORF">FJT64_008833</name>
</gene>
<dbReference type="InterPro" id="IPR001781">
    <property type="entry name" value="Znf_LIM"/>
</dbReference>
<dbReference type="SMART" id="SM00132">
    <property type="entry name" value="LIM"/>
    <property type="match status" value="2"/>
</dbReference>
<dbReference type="Gene3D" id="3.60.10.10">
    <property type="entry name" value="Endonuclease/exonuclease/phosphatase"/>
    <property type="match status" value="1"/>
</dbReference>
<dbReference type="SUPFAM" id="SSF57716">
    <property type="entry name" value="Glucocorticoid receptor-like (DNA-binding domain)"/>
    <property type="match status" value="2"/>
</dbReference>
<dbReference type="OrthoDB" id="20134at2759"/>
<dbReference type="InterPro" id="IPR001245">
    <property type="entry name" value="Ser-Thr/Tyr_kinase_cat_dom"/>
</dbReference>
<dbReference type="Pfam" id="PF14529">
    <property type="entry name" value="Exo_endo_phos_2"/>
    <property type="match status" value="1"/>
</dbReference>
<dbReference type="InterPro" id="IPR005135">
    <property type="entry name" value="Endo/exonuclease/phosphatase"/>
</dbReference>
<evidence type="ECO:0000256" key="10">
    <source>
        <dbReference type="ARBA" id="ARBA00022777"/>
    </source>
</evidence>
<dbReference type="SUPFAM" id="SSF50156">
    <property type="entry name" value="PDZ domain-like"/>
    <property type="match status" value="1"/>
</dbReference>
<dbReference type="InterPro" id="IPR043502">
    <property type="entry name" value="DNA/RNA_pol_sf"/>
</dbReference>
<feature type="region of interest" description="Disordered" evidence="16">
    <location>
        <begin position="1483"/>
        <end position="1559"/>
    </location>
</feature>
<dbReference type="CDD" id="cd01650">
    <property type="entry name" value="RT_nLTR_like"/>
    <property type="match status" value="1"/>
</dbReference>
<evidence type="ECO:0000256" key="8">
    <source>
        <dbReference type="ARBA" id="ARBA00022737"/>
    </source>
</evidence>
<dbReference type="GO" id="GO:0030036">
    <property type="term" value="P:actin cytoskeleton organization"/>
    <property type="evidence" value="ECO:0007669"/>
    <property type="project" value="TreeGrafter"/>
</dbReference>
<keyword evidence="8" id="KW-0677">Repeat</keyword>
<comment type="similarity">
    <text evidence="2">Belongs to the protein kinase superfamily. TKL Ser/Thr protein kinase family.</text>
</comment>
<dbReference type="PANTHER" id="PTHR46485:SF4">
    <property type="entry name" value="LIM DOMAIN KINASE 1"/>
    <property type="match status" value="1"/>
</dbReference>
<evidence type="ECO:0000256" key="12">
    <source>
        <dbReference type="ARBA" id="ARBA00022840"/>
    </source>
</evidence>
<dbReference type="Proteomes" id="UP000440578">
    <property type="component" value="Unassembled WGS sequence"/>
</dbReference>
<keyword evidence="6" id="KW-0808">Transferase</keyword>
<feature type="domain" description="LIM zinc-binding" evidence="18">
    <location>
        <begin position="53"/>
        <end position="111"/>
    </location>
</feature>
<dbReference type="Pfam" id="PF07714">
    <property type="entry name" value="PK_Tyr_Ser-Thr"/>
    <property type="match status" value="1"/>
</dbReference>
<dbReference type="InterPro" id="IPR002156">
    <property type="entry name" value="RNaseH_domain"/>
</dbReference>
<evidence type="ECO:0000259" key="18">
    <source>
        <dbReference type="PROSITE" id="PS50023"/>
    </source>
</evidence>
<proteinExistence type="inferred from homology"/>
<dbReference type="InterPro" id="IPR036691">
    <property type="entry name" value="Endo/exonu/phosph_ase_sf"/>
</dbReference>
<comment type="caution">
    <text evidence="22">The sequence shown here is derived from an EMBL/GenBank/DDBJ whole genome shotgun (WGS) entry which is preliminary data.</text>
</comment>
<feature type="domain" description="PDZ" evidence="19">
    <location>
        <begin position="1405"/>
        <end position="1486"/>
    </location>
</feature>
<dbReference type="EC" id="2.7.11.1" evidence="3"/>
<dbReference type="Gene3D" id="3.30.420.10">
    <property type="entry name" value="Ribonuclease H-like superfamily/Ribonuclease H"/>
    <property type="match status" value="1"/>
</dbReference>
<dbReference type="CDD" id="cd09365">
    <property type="entry name" value="LIM2_LIMK"/>
    <property type="match status" value="1"/>
</dbReference>
<evidence type="ECO:0000256" key="15">
    <source>
        <dbReference type="PROSITE-ProRule" id="PRU10141"/>
    </source>
</evidence>
<dbReference type="PROSITE" id="PS00478">
    <property type="entry name" value="LIM_DOMAIN_1"/>
    <property type="match status" value="1"/>
</dbReference>
<accession>A0A6A4VP98</accession>
<keyword evidence="7 14" id="KW-0479">Metal-binding</keyword>
<evidence type="ECO:0000256" key="13">
    <source>
        <dbReference type="ARBA" id="ARBA00023038"/>
    </source>
</evidence>
<dbReference type="SUPFAM" id="SSF56112">
    <property type="entry name" value="Protein kinase-like (PK-like)"/>
    <property type="match status" value="1"/>
</dbReference>
<dbReference type="GO" id="GO:0005737">
    <property type="term" value="C:cytoplasm"/>
    <property type="evidence" value="ECO:0007669"/>
    <property type="project" value="UniProtKB-SubCell"/>
</dbReference>
<protein>
    <recommendedName>
        <fullName evidence="3">non-specific serine/threonine protein kinase</fullName>
        <ecNumber evidence="3">2.7.11.1</ecNumber>
    </recommendedName>
</protein>
<feature type="binding site" evidence="15">
    <location>
        <position position="1603"/>
    </location>
    <ligand>
        <name>ATP</name>
        <dbReference type="ChEBI" id="CHEBI:30616"/>
    </ligand>
</feature>
<feature type="compositionally biased region" description="Pro residues" evidence="16">
    <location>
        <begin position="1919"/>
        <end position="1929"/>
    </location>
</feature>
<evidence type="ECO:0000256" key="1">
    <source>
        <dbReference type="ARBA" id="ARBA00004496"/>
    </source>
</evidence>
<dbReference type="InterPro" id="IPR011009">
    <property type="entry name" value="Kinase-like_dom_sf"/>
</dbReference>
<evidence type="ECO:0000259" key="20">
    <source>
        <dbReference type="PROSITE" id="PS50878"/>
    </source>
</evidence>
<evidence type="ECO:0000256" key="11">
    <source>
        <dbReference type="ARBA" id="ARBA00022833"/>
    </source>
</evidence>
<name>A0A6A4VP98_AMPAM</name>
<dbReference type="GO" id="GO:0004523">
    <property type="term" value="F:RNA-DNA hybrid ribonuclease activity"/>
    <property type="evidence" value="ECO:0007669"/>
    <property type="project" value="InterPro"/>
</dbReference>
<keyword evidence="23" id="KW-1185">Reference proteome</keyword>
<dbReference type="GO" id="GO:0042575">
    <property type="term" value="C:DNA polymerase complex"/>
    <property type="evidence" value="ECO:0007669"/>
    <property type="project" value="UniProtKB-ARBA"/>
</dbReference>
<dbReference type="EMBL" id="VIIS01001757">
    <property type="protein sequence ID" value="KAF0293240.1"/>
    <property type="molecule type" value="Genomic_DNA"/>
</dbReference>
<evidence type="ECO:0000256" key="7">
    <source>
        <dbReference type="ARBA" id="ARBA00022723"/>
    </source>
</evidence>
<dbReference type="PROSITE" id="PS50023">
    <property type="entry name" value="LIM_DOMAIN_2"/>
    <property type="match status" value="1"/>
</dbReference>
<dbReference type="InterPro" id="IPR036397">
    <property type="entry name" value="RNaseH_sf"/>
</dbReference>
<dbReference type="Gene3D" id="2.30.42.10">
    <property type="match status" value="1"/>
</dbReference>
<reference evidence="22 23" key="1">
    <citation type="submission" date="2019-07" db="EMBL/GenBank/DDBJ databases">
        <title>Draft genome assembly of a fouling barnacle, Amphibalanus amphitrite (Darwin, 1854): The first reference genome for Thecostraca.</title>
        <authorList>
            <person name="Kim W."/>
        </authorList>
    </citation>
    <scope>NUCLEOTIDE SEQUENCE [LARGE SCALE GENOMIC DNA]</scope>
    <source>
        <strain evidence="22">SNU_AA5</strain>
        <tissue evidence="22">Soma without cirri and trophi</tissue>
    </source>
</reference>
<dbReference type="GO" id="GO:0071897">
    <property type="term" value="P:DNA biosynthetic process"/>
    <property type="evidence" value="ECO:0007669"/>
    <property type="project" value="UniProtKB-ARBA"/>
</dbReference>
<dbReference type="GO" id="GO:0046872">
    <property type="term" value="F:metal ion binding"/>
    <property type="evidence" value="ECO:0007669"/>
    <property type="project" value="UniProtKB-KW"/>
</dbReference>
<dbReference type="InterPro" id="IPR000477">
    <property type="entry name" value="RT_dom"/>
</dbReference>
<dbReference type="GO" id="GO:0005634">
    <property type="term" value="C:nucleus"/>
    <property type="evidence" value="ECO:0007669"/>
    <property type="project" value="TreeGrafter"/>
</dbReference>
<dbReference type="InterPro" id="IPR036034">
    <property type="entry name" value="PDZ_sf"/>
</dbReference>
<feature type="domain" description="Protein kinase" evidence="17">
    <location>
        <begin position="1574"/>
        <end position="1850"/>
    </location>
</feature>
<keyword evidence="9 15" id="KW-0547">Nucleotide-binding</keyword>